<feature type="domain" description="L-type lectin-like" evidence="8">
    <location>
        <begin position="32"/>
        <end position="259"/>
    </location>
</feature>
<keyword evidence="4" id="KW-1133">Transmembrane helix</keyword>
<dbReference type="InParanoid" id="Q5AZH3"/>
<dbReference type="GeneID" id="2871092"/>
<dbReference type="OrthoDB" id="270293at2759"/>
<dbReference type="SUPFAM" id="SSF49899">
    <property type="entry name" value="Concanavalin A-like lectins/glucanases"/>
    <property type="match status" value="1"/>
</dbReference>
<dbReference type="InterPro" id="IPR013320">
    <property type="entry name" value="ConA-like_dom_sf"/>
</dbReference>
<dbReference type="InterPro" id="IPR005052">
    <property type="entry name" value="Lectin_leg"/>
</dbReference>
<protein>
    <submittedName>
        <fullName evidence="9">Lectin family integral membrane protein, putative (AFU_orthologue AFUA_2G12180)</fullName>
    </submittedName>
</protein>
<evidence type="ECO:0000313" key="9">
    <source>
        <dbReference type="EMBL" id="CBF69738.1"/>
    </source>
</evidence>
<dbReference type="KEGG" id="ani:ANIA_06307"/>
<dbReference type="GO" id="GO:0005793">
    <property type="term" value="C:endoplasmic reticulum-Golgi intermediate compartment"/>
    <property type="evidence" value="ECO:0000318"/>
    <property type="project" value="GO_Central"/>
</dbReference>
<dbReference type="HOGENOM" id="CLU_041093_1_1_1"/>
<dbReference type="GO" id="GO:0005789">
    <property type="term" value="C:endoplasmic reticulum membrane"/>
    <property type="evidence" value="ECO:0000318"/>
    <property type="project" value="GO_Central"/>
</dbReference>
<dbReference type="CDD" id="cd07308">
    <property type="entry name" value="lectin_leg-like"/>
    <property type="match status" value="1"/>
</dbReference>
<dbReference type="STRING" id="227321.Q5AZH3"/>
<sequence length="360" mass="40075">MLLPRFSTLLCLAGLTAVPAVNAYDGDENVKSIPLRTHSLSAPYLDSDFQSRWFDFGGDTVIRADKYIRLTSDRPSQQGWIFSRVPLTATNWEIEFEFQIHGEGNLHGDGFAMWLTKQRATQGPVFGSTDNFEGLGIFFDTYKNNRPGTSFPYVMAMMGDGKTSYDQAHDGKANELAGCSARGLRTTSVPTKARLTYFQDKSLTLDLQYKSEGTWTNCFTLTSPETNIAIPSVAYLGFSAETGELSDNHDIISVKAQNLYNVAGSKGTGGSGPPRSADRPYRKPKKQSGSWSWFLFKVFFFFAAVRGGYDWMDRLPVQDKVFSVLDERVVDFCGLMRSGPMSESEMVKIKTLSVILYLLA</sequence>
<keyword evidence="2" id="KW-0812">Transmembrane</keyword>
<dbReference type="PROSITE" id="PS51328">
    <property type="entry name" value="L_LECTIN_LIKE"/>
    <property type="match status" value="1"/>
</dbReference>
<evidence type="ECO:0000256" key="3">
    <source>
        <dbReference type="ARBA" id="ARBA00022729"/>
    </source>
</evidence>
<dbReference type="GO" id="GO:0000139">
    <property type="term" value="C:Golgi membrane"/>
    <property type="evidence" value="ECO:0000318"/>
    <property type="project" value="GO_Central"/>
</dbReference>
<evidence type="ECO:0000256" key="2">
    <source>
        <dbReference type="ARBA" id="ARBA00022692"/>
    </source>
</evidence>
<feature type="signal peptide" evidence="7">
    <location>
        <begin position="1"/>
        <end position="23"/>
    </location>
</feature>
<dbReference type="AlphaFoldDB" id="Q5AZH3"/>
<dbReference type="VEuPathDB" id="FungiDB:AN6307"/>
<feature type="chain" id="PRO_5010197545" evidence="7">
    <location>
        <begin position="24"/>
        <end position="360"/>
    </location>
</feature>
<dbReference type="FunFam" id="2.60.120.200:FF:000095">
    <property type="entry name" value="Lectin family integral membrane protein"/>
    <property type="match status" value="1"/>
</dbReference>
<dbReference type="OMA" id="GCTADIR"/>
<gene>
    <name evidence="9" type="ORF">ANIA_06307</name>
</gene>
<feature type="region of interest" description="Disordered" evidence="6">
    <location>
        <begin position="264"/>
        <end position="287"/>
    </location>
</feature>
<dbReference type="Pfam" id="PF03388">
    <property type="entry name" value="Lectin_leg-like"/>
    <property type="match status" value="1"/>
</dbReference>
<evidence type="ECO:0000256" key="5">
    <source>
        <dbReference type="ARBA" id="ARBA00023136"/>
    </source>
</evidence>
<accession>Q5AZH3</accession>
<dbReference type="GO" id="GO:0006888">
    <property type="term" value="P:endoplasmic reticulum to Golgi vesicle-mediated transport"/>
    <property type="evidence" value="ECO:0000318"/>
    <property type="project" value="GO_Central"/>
</dbReference>
<evidence type="ECO:0000256" key="4">
    <source>
        <dbReference type="ARBA" id="ARBA00022989"/>
    </source>
</evidence>
<evidence type="ECO:0000313" key="10">
    <source>
        <dbReference type="Proteomes" id="UP000000560"/>
    </source>
</evidence>
<dbReference type="PANTHER" id="PTHR12223">
    <property type="entry name" value="VESICULAR MANNOSE-BINDING LECTIN"/>
    <property type="match status" value="1"/>
</dbReference>
<dbReference type="InterPro" id="IPR051136">
    <property type="entry name" value="Intracellular_Lectin-GPT"/>
</dbReference>
<keyword evidence="10" id="KW-1185">Reference proteome</keyword>
<dbReference type="EMBL" id="BN001301">
    <property type="protein sequence ID" value="CBF69738.1"/>
    <property type="molecule type" value="Genomic_DNA"/>
</dbReference>
<accession>C8V185</accession>
<name>Q5AZH3_EMENI</name>
<dbReference type="GO" id="GO:0005537">
    <property type="term" value="F:D-mannose binding"/>
    <property type="evidence" value="ECO:0000318"/>
    <property type="project" value="GO_Central"/>
</dbReference>
<evidence type="ECO:0000256" key="6">
    <source>
        <dbReference type="SAM" id="MobiDB-lite"/>
    </source>
</evidence>
<reference evidence="10" key="1">
    <citation type="journal article" date="2005" name="Nature">
        <title>Sequencing of Aspergillus nidulans and comparative analysis with A. fumigatus and A. oryzae.</title>
        <authorList>
            <person name="Galagan J.E."/>
            <person name="Calvo S.E."/>
            <person name="Cuomo C."/>
            <person name="Ma L.J."/>
            <person name="Wortman J.R."/>
            <person name="Batzoglou S."/>
            <person name="Lee S.I."/>
            <person name="Basturkmen M."/>
            <person name="Spevak C.C."/>
            <person name="Clutterbuck J."/>
            <person name="Kapitonov V."/>
            <person name="Jurka J."/>
            <person name="Scazzocchio C."/>
            <person name="Farman M."/>
            <person name="Butler J."/>
            <person name="Purcell S."/>
            <person name="Harris S."/>
            <person name="Braus G.H."/>
            <person name="Draht O."/>
            <person name="Busch S."/>
            <person name="D'Enfert C."/>
            <person name="Bouchier C."/>
            <person name="Goldman G.H."/>
            <person name="Bell-Pedersen D."/>
            <person name="Griffiths-Jones S."/>
            <person name="Doonan J.H."/>
            <person name="Yu J."/>
            <person name="Vienken K."/>
            <person name="Pain A."/>
            <person name="Freitag M."/>
            <person name="Selker E.U."/>
            <person name="Archer D.B."/>
            <person name="Penalva M.A."/>
            <person name="Oakley B.R."/>
            <person name="Momany M."/>
            <person name="Tanaka T."/>
            <person name="Kumagai T."/>
            <person name="Asai K."/>
            <person name="Machida M."/>
            <person name="Nierman W.C."/>
            <person name="Denning D.W."/>
            <person name="Caddick M."/>
            <person name="Hynes M."/>
            <person name="Paoletti M."/>
            <person name="Fischer R."/>
            <person name="Miller B."/>
            <person name="Dyer P."/>
            <person name="Sachs M.S."/>
            <person name="Osmani S.A."/>
            <person name="Birren B.W."/>
        </authorList>
    </citation>
    <scope>NUCLEOTIDE SEQUENCE [LARGE SCALE GENOMIC DNA]</scope>
    <source>
        <strain evidence="10">FGSC A4 / ATCC 38163 / CBS 112.46 / NRRL 194 / M139</strain>
    </source>
</reference>
<dbReference type="GO" id="GO:0030134">
    <property type="term" value="C:COPII-coated ER to Golgi transport vesicle"/>
    <property type="evidence" value="ECO:0000318"/>
    <property type="project" value="GO_Central"/>
</dbReference>
<dbReference type="eggNOG" id="KOG3839">
    <property type="taxonomic scope" value="Eukaryota"/>
</dbReference>
<evidence type="ECO:0000256" key="1">
    <source>
        <dbReference type="ARBA" id="ARBA00004479"/>
    </source>
</evidence>
<dbReference type="Proteomes" id="UP000000560">
    <property type="component" value="Chromosome I"/>
</dbReference>
<organism evidence="9 10">
    <name type="scientific">Emericella nidulans (strain FGSC A4 / ATCC 38163 / CBS 112.46 / NRRL 194 / M139)</name>
    <name type="common">Aspergillus nidulans</name>
    <dbReference type="NCBI Taxonomy" id="227321"/>
    <lineage>
        <taxon>Eukaryota</taxon>
        <taxon>Fungi</taxon>
        <taxon>Dikarya</taxon>
        <taxon>Ascomycota</taxon>
        <taxon>Pezizomycotina</taxon>
        <taxon>Eurotiomycetes</taxon>
        <taxon>Eurotiomycetidae</taxon>
        <taxon>Eurotiales</taxon>
        <taxon>Aspergillaceae</taxon>
        <taxon>Aspergillus</taxon>
        <taxon>Aspergillus subgen. Nidulantes</taxon>
    </lineage>
</organism>
<evidence type="ECO:0000256" key="7">
    <source>
        <dbReference type="SAM" id="SignalP"/>
    </source>
</evidence>
<comment type="subcellular location">
    <subcellularLocation>
        <location evidence="1">Membrane</location>
        <topology evidence="1">Single-pass type I membrane protein</topology>
    </subcellularLocation>
</comment>
<proteinExistence type="predicted"/>
<keyword evidence="5" id="KW-0472">Membrane</keyword>
<reference evidence="10" key="2">
    <citation type="journal article" date="2009" name="Fungal Genet. Biol.">
        <title>The 2008 update of the Aspergillus nidulans genome annotation: a community effort.</title>
        <authorList>
            <person name="Wortman J.R."/>
            <person name="Gilsenan J.M."/>
            <person name="Joardar V."/>
            <person name="Deegan J."/>
            <person name="Clutterbuck J."/>
            <person name="Andersen M.R."/>
            <person name="Archer D."/>
            <person name="Bencina M."/>
            <person name="Braus G."/>
            <person name="Coutinho P."/>
            <person name="von Dohren H."/>
            <person name="Doonan J."/>
            <person name="Driessen A.J."/>
            <person name="Durek P."/>
            <person name="Espeso E."/>
            <person name="Fekete E."/>
            <person name="Flipphi M."/>
            <person name="Estrada C.G."/>
            <person name="Geysens S."/>
            <person name="Goldman G."/>
            <person name="de Groot P.W."/>
            <person name="Hansen K."/>
            <person name="Harris S.D."/>
            <person name="Heinekamp T."/>
            <person name="Helmstaedt K."/>
            <person name="Henrissat B."/>
            <person name="Hofmann G."/>
            <person name="Homan T."/>
            <person name="Horio T."/>
            <person name="Horiuchi H."/>
            <person name="James S."/>
            <person name="Jones M."/>
            <person name="Karaffa L."/>
            <person name="Karanyi Z."/>
            <person name="Kato M."/>
            <person name="Keller N."/>
            <person name="Kelly D.E."/>
            <person name="Kiel J.A."/>
            <person name="Kim J.M."/>
            <person name="van der Klei I.J."/>
            <person name="Klis F.M."/>
            <person name="Kovalchuk A."/>
            <person name="Krasevec N."/>
            <person name="Kubicek C.P."/>
            <person name="Liu B."/>
            <person name="Maccabe A."/>
            <person name="Meyer V."/>
            <person name="Mirabito P."/>
            <person name="Miskei M."/>
            <person name="Mos M."/>
            <person name="Mullins J."/>
            <person name="Nelson D.R."/>
            <person name="Nielsen J."/>
            <person name="Oakley B.R."/>
            <person name="Osmani S.A."/>
            <person name="Pakula T."/>
            <person name="Paszewski A."/>
            <person name="Paulsen I."/>
            <person name="Pilsyk S."/>
            <person name="Pocsi I."/>
            <person name="Punt P.J."/>
            <person name="Ram A.F."/>
            <person name="Ren Q."/>
            <person name="Robellet X."/>
            <person name="Robson G."/>
            <person name="Seiboth B."/>
            <person name="van Solingen P."/>
            <person name="Specht T."/>
            <person name="Sun J."/>
            <person name="Taheri-Talesh N."/>
            <person name="Takeshita N."/>
            <person name="Ussery D."/>
            <person name="vanKuyk P.A."/>
            <person name="Visser H."/>
            <person name="van de Vondervoort P.J."/>
            <person name="de Vries R.P."/>
            <person name="Walton J."/>
            <person name="Xiang X."/>
            <person name="Xiong Y."/>
            <person name="Zeng A.P."/>
            <person name="Brandt B.W."/>
            <person name="Cornell M.J."/>
            <person name="van den Hondel C.A."/>
            <person name="Visser J."/>
            <person name="Oliver S.G."/>
            <person name="Turner G."/>
        </authorList>
    </citation>
    <scope>GENOME REANNOTATION</scope>
    <source>
        <strain evidence="10">FGSC A4 / ATCC 38163 / CBS 112.46 / NRRL 194 / M139</strain>
    </source>
</reference>
<dbReference type="PANTHER" id="PTHR12223:SF45">
    <property type="entry name" value="RE50040P"/>
    <property type="match status" value="1"/>
</dbReference>
<dbReference type="Gene3D" id="2.60.120.200">
    <property type="match status" value="1"/>
</dbReference>
<keyword evidence="3 7" id="KW-0732">Signal</keyword>
<dbReference type="RefSeq" id="XP_663911.1">
    <property type="nucleotide sequence ID" value="XM_658819.1"/>
</dbReference>
<evidence type="ECO:0000259" key="8">
    <source>
        <dbReference type="PROSITE" id="PS51328"/>
    </source>
</evidence>